<reference evidence="8" key="1">
    <citation type="submission" date="2020-12" db="EMBL/GenBank/DDBJ databases">
        <title>Pontibaca salina gen. nov., sp. nov., isolated from marine sediment.</title>
        <authorList>
            <person name="Bo J."/>
            <person name="Wang S."/>
            <person name="Song X."/>
            <person name="Du Z."/>
        </authorList>
    </citation>
    <scope>NUCLEOTIDE SEQUENCE</scope>
    <source>
        <strain evidence="8">S1109L</strain>
    </source>
</reference>
<keyword evidence="9" id="KW-1185">Reference proteome</keyword>
<evidence type="ECO:0000256" key="4">
    <source>
        <dbReference type="ARBA" id="ARBA00022840"/>
    </source>
</evidence>
<evidence type="ECO:0000313" key="8">
    <source>
        <dbReference type="EMBL" id="MBI6629077.1"/>
    </source>
</evidence>
<proteinExistence type="inferred from homology"/>
<evidence type="ECO:0000259" key="7">
    <source>
        <dbReference type="PROSITE" id="PS50893"/>
    </source>
</evidence>
<evidence type="ECO:0000313" key="9">
    <source>
        <dbReference type="Proteomes" id="UP000613255"/>
    </source>
</evidence>
<keyword evidence="2" id="KW-0813">Transport</keyword>
<dbReference type="PANTHER" id="PTHR43820">
    <property type="entry name" value="HIGH-AFFINITY BRANCHED-CHAIN AMINO ACID TRANSPORT ATP-BINDING PROTEIN LIVF"/>
    <property type="match status" value="1"/>
</dbReference>
<name>A0A934HPC9_9RHOB</name>
<comment type="similarity">
    <text evidence="1">Belongs to the ABC transporter superfamily.</text>
</comment>
<dbReference type="Gene3D" id="3.40.50.300">
    <property type="entry name" value="P-loop containing nucleotide triphosphate hydrolases"/>
    <property type="match status" value="1"/>
</dbReference>
<accession>A0A934HPC9</accession>
<dbReference type="CDD" id="cd03224">
    <property type="entry name" value="ABC_TM1139_LivF_branched"/>
    <property type="match status" value="1"/>
</dbReference>
<keyword evidence="4 8" id="KW-0067">ATP-binding</keyword>
<dbReference type="PROSITE" id="PS50893">
    <property type="entry name" value="ABC_TRANSPORTER_2"/>
    <property type="match status" value="1"/>
</dbReference>
<dbReference type="GO" id="GO:0016887">
    <property type="term" value="F:ATP hydrolysis activity"/>
    <property type="evidence" value="ECO:0007669"/>
    <property type="project" value="InterPro"/>
</dbReference>
<evidence type="ECO:0000256" key="5">
    <source>
        <dbReference type="ARBA" id="ARBA00022970"/>
    </source>
</evidence>
<dbReference type="EMBL" id="JAEIJD010000002">
    <property type="protein sequence ID" value="MBI6629077.1"/>
    <property type="molecule type" value="Genomic_DNA"/>
</dbReference>
<keyword evidence="5" id="KW-0029">Amino-acid transport</keyword>
<dbReference type="InterPro" id="IPR052156">
    <property type="entry name" value="BCAA_Transport_ATP-bd_LivF"/>
</dbReference>
<evidence type="ECO:0000256" key="2">
    <source>
        <dbReference type="ARBA" id="ARBA00022448"/>
    </source>
</evidence>
<dbReference type="GO" id="GO:0005524">
    <property type="term" value="F:ATP binding"/>
    <property type="evidence" value="ECO:0007669"/>
    <property type="project" value="UniProtKB-KW"/>
</dbReference>
<dbReference type="InterPro" id="IPR027417">
    <property type="entry name" value="P-loop_NTPase"/>
</dbReference>
<dbReference type="PANTHER" id="PTHR43820:SF7">
    <property type="entry name" value="BRANCHED-CHAIN AMINO ACID TRANSPORT ATP-BINDING PROTEIN LIVF-RELATED"/>
    <property type="match status" value="1"/>
</dbReference>
<feature type="domain" description="ABC transporter" evidence="7">
    <location>
        <begin position="44"/>
        <end position="275"/>
    </location>
</feature>
<dbReference type="GO" id="GO:0015807">
    <property type="term" value="P:L-amino acid transport"/>
    <property type="evidence" value="ECO:0007669"/>
    <property type="project" value="TreeGrafter"/>
</dbReference>
<feature type="compositionally biased region" description="Basic and acidic residues" evidence="6">
    <location>
        <begin position="7"/>
        <end position="17"/>
    </location>
</feature>
<dbReference type="InterPro" id="IPR003593">
    <property type="entry name" value="AAA+_ATPase"/>
</dbReference>
<keyword evidence="3" id="KW-0547">Nucleotide-binding</keyword>
<feature type="region of interest" description="Disordered" evidence="6">
    <location>
        <begin position="1"/>
        <end position="33"/>
    </location>
</feature>
<dbReference type="SMART" id="SM00382">
    <property type="entry name" value="AAA"/>
    <property type="match status" value="1"/>
</dbReference>
<dbReference type="SUPFAM" id="SSF52540">
    <property type="entry name" value="P-loop containing nucleoside triphosphate hydrolases"/>
    <property type="match status" value="1"/>
</dbReference>
<dbReference type="InterPro" id="IPR003439">
    <property type="entry name" value="ABC_transporter-like_ATP-bd"/>
</dbReference>
<evidence type="ECO:0000256" key="1">
    <source>
        <dbReference type="ARBA" id="ARBA00005417"/>
    </source>
</evidence>
<dbReference type="Pfam" id="PF00005">
    <property type="entry name" value="ABC_tran"/>
    <property type="match status" value="1"/>
</dbReference>
<dbReference type="AlphaFoldDB" id="A0A934HPC9"/>
<evidence type="ECO:0000256" key="6">
    <source>
        <dbReference type="SAM" id="MobiDB-lite"/>
    </source>
</evidence>
<dbReference type="GO" id="GO:0015658">
    <property type="term" value="F:branched-chain amino acid transmembrane transporter activity"/>
    <property type="evidence" value="ECO:0007669"/>
    <property type="project" value="TreeGrafter"/>
</dbReference>
<gene>
    <name evidence="8" type="ORF">JAO82_04195</name>
</gene>
<evidence type="ECO:0000256" key="3">
    <source>
        <dbReference type="ARBA" id="ARBA00022741"/>
    </source>
</evidence>
<sequence length="275" mass="29217">MSGNAYQDDRGNKDRSITKAGGPGSAEGAMRKGKAVPAPGGPFLIGENMTGGYGKGPNILEACTIAVDKGEIAVIVGPNGAGKSTAMKAVFGMLDLREGSVRLDGEDITALSPQARVVKGMGFVPQTSNIFTSLTVEENLEMGAFIRRDDFSETMEQILDLFPILREKRRQAAGELSGGQRQQVAVGRALMTKPKVLMLDEPTAGVSPIVMDELFDRIIEVARTGIPILMVEQNARQALEIADKGYVLVQGMNAYSGTGKDLLADPEVRKSFLGG</sequence>
<dbReference type="RefSeq" id="WP_198685089.1">
    <property type="nucleotide sequence ID" value="NZ_JAEIJD010000002.1"/>
</dbReference>
<dbReference type="Proteomes" id="UP000613255">
    <property type="component" value="Unassembled WGS sequence"/>
</dbReference>
<organism evidence="8 9">
    <name type="scientific">Pontibaca salina</name>
    <dbReference type="NCBI Taxonomy" id="2795731"/>
    <lineage>
        <taxon>Bacteria</taxon>
        <taxon>Pseudomonadati</taxon>
        <taxon>Pseudomonadota</taxon>
        <taxon>Alphaproteobacteria</taxon>
        <taxon>Rhodobacterales</taxon>
        <taxon>Roseobacteraceae</taxon>
        <taxon>Pontibaca</taxon>
    </lineage>
</organism>
<protein>
    <submittedName>
        <fullName evidence="8">ABC transporter ATP-binding protein</fullName>
    </submittedName>
</protein>
<comment type="caution">
    <text evidence="8">The sequence shown here is derived from an EMBL/GenBank/DDBJ whole genome shotgun (WGS) entry which is preliminary data.</text>
</comment>